<evidence type="ECO:0000256" key="2">
    <source>
        <dbReference type="ARBA" id="ARBA00022450"/>
    </source>
</evidence>
<dbReference type="InterPro" id="IPR000873">
    <property type="entry name" value="AMP-dep_synth/lig_dom"/>
</dbReference>
<dbReference type="InterPro" id="IPR029058">
    <property type="entry name" value="AB_hydrolase_fold"/>
</dbReference>
<evidence type="ECO:0000256" key="3">
    <source>
        <dbReference type="ARBA" id="ARBA00022553"/>
    </source>
</evidence>
<feature type="region of interest" description="Disordered" evidence="4">
    <location>
        <begin position="743"/>
        <end position="763"/>
    </location>
</feature>
<feature type="region of interest" description="Disordered" evidence="4">
    <location>
        <begin position="565"/>
        <end position="585"/>
    </location>
</feature>
<dbReference type="NCBIfam" id="TIGR01733">
    <property type="entry name" value="AA-adenyl-dom"/>
    <property type="match status" value="2"/>
</dbReference>
<keyword evidence="2" id="KW-0596">Phosphopantetheine</keyword>
<dbReference type="Pfam" id="PF00550">
    <property type="entry name" value="PP-binding"/>
    <property type="match status" value="2"/>
</dbReference>
<proteinExistence type="predicted"/>
<dbReference type="Pfam" id="PF00668">
    <property type="entry name" value="Condensation"/>
    <property type="match status" value="1"/>
</dbReference>
<keyword evidence="3" id="KW-0597">Phosphoprotein</keyword>
<feature type="compositionally biased region" description="Basic and acidic residues" evidence="4">
    <location>
        <begin position="743"/>
        <end position="757"/>
    </location>
</feature>
<dbReference type="Pfam" id="PF13193">
    <property type="entry name" value="AMP-binding_C"/>
    <property type="match status" value="2"/>
</dbReference>
<evidence type="ECO:0000256" key="1">
    <source>
        <dbReference type="ARBA" id="ARBA00001957"/>
    </source>
</evidence>
<evidence type="ECO:0000313" key="7">
    <source>
        <dbReference type="Proteomes" id="UP001165079"/>
    </source>
</evidence>
<dbReference type="SUPFAM" id="SSF47336">
    <property type="entry name" value="ACP-like"/>
    <property type="match status" value="2"/>
</dbReference>
<comment type="cofactor">
    <cofactor evidence="1">
        <name>pantetheine 4'-phosphate</name>
        <dbReference type="ChEBI" id="CHEBI:47942"/>
    </cofactor>
</comment>
<dbReference type="SMART" id="SM00823">
    <property type="entry name" value="PKS_PP"/>
    <property type="match status" value="2"/>
</dbReference>
<comment type="caution">
    <text evidence="6">The sequence shown here is derived from an EMBL/GenBank/DDBJ whole genome shotgun (WGS) entry which is preliminary data.</text>
</comment>
<keyword evidence="7" id="KW-1185">Reference proteome</keyword>
<dbReference type="InterPro" id="IPR045851">
    <property type="entry name" value="AMP-bd_C_sf"/>
</dbReference>
<evidence type="ECO:0000259" key="5">
    <source>
        <dbReference type="PROSITE" id="PS50075"/>
    </source>
</evidence>
<dbReference type="Proteomes" id="UP001165079">
    <property type="component" value="Unassembled WGS sequence"/>
</dbReference>
<name>A0A9W6SIX9_9ACTN</name>
<dbReference type="PANTHER" id="PTHR45527:SF1">
    <property type="entry name" value="FATTY ACID SYNTHASE"/>
    <property type="match status" value="1"/>
</dbReference>
<dbReference type="Gene3D" id="3.30.559.10">
    <property type="entry name" value="Chloramphenicol acetyltransferase-like domain"/>
    <property type="match status" value="1"/>
</dbReference>
<dbReference type="CDD" id="cd19531">
    <property type="entry name" value="LCL_NRPS-like"/>
    <property type="match status" value="1"/>
</dbReference>
<dbReference type="InterPro" id="IPR020845">
    <property type="entry name" value="AMP-binding_CS"/>
</dbReference>
<dbReference type="InterPro" id="IPR010071">
    <property type="entry name" value="AA_adenyl_dom"/>
</dbReference>
<dbReference type="InterPro" id="IPR020806">
    <property type="entry name" value="PKS_PP-bd"/>
</dbReference>
<dbReference type="GO" id="GO:0003824">
    <property type="term" value="F:catalytic activity"/>
    <property type="evidence" value="ECO:0007669"/>
    <property type="project" value="InterPro"/>
</dbReference>
<dbReference type="InterPro" id="IPR001242">
    <property type="entry name" value="Condensation_dom"/>
</dbReference>
<dbReference type="Gene3D" id="1.10.1200.10">
    <property type="entry name" value="ACP-like"/>
    <property type="match status" value="1"/>
</dbReference>
<dbReference type="SUPFAM" id="SSF52777">
    <property type="entry name" value="CoA-dependent acyltransferases"/>
    <property type="match status" value="2"/>
</dbReference>
<dbReference type="GO" id="GO:0043041">
    <property type="term" value="P:amino acid activation for nonribosomal peptide biosynthetic process"/>
    <property type="evidence" value="ECO:0007669"/>
    <property type="project" value="TreeGrafter"/>
</dbReference>
<dbReference type="Gene3D" id="3.30.300.30">
    <property type="match status" value="2"/>
</dbReference>
<dbReference type="Gene3D" id="3.40.50.1820">
    <property type="entry name" value="alpha/beta hydrolase"/>
    <property type="match status" value="1"/>
</dbReference>
<dbReference type="Gene3D" id="3.40.50.980">
    <property type="match status" value="2"/>
</dbReference>
<evidence type="ECO:0000256" key="4">
    <source>
        <dbReference type="SAM" id="MobiDB-lite"/>
    </source>
</evidence>
<gene>
    <name evidence="6" type="ORF">Afil01_03130</name>
</gene>
<dbReference type="CDD" id="cd05930">
    <property type="entry name" value="A_NRPS"/>
    <property type="match status" value="2"/>
</dbReference>
<dbReference type="PROSITE" id="PS00012">
    <property type="entry name" value="PHOSPHOPANTETHEINE"/>
    <property type="match status" value="1"/>
</dbReference>
<accession>A0A9W6SIX9</accession>
<dbReference type="InterPro" id="IPR009081">
    <property type="entry name" value="PP-bd_ACP"/>
</dbReference>
<dbReference type="Gene3D" id="3.40.50.12780">
    <property type="entry name" value="N-terminal domain of ligase-like"/>
    <property type="match status" value="1"/>
</dbReference>
<dbReference type="InterPro" id="IPR023213">
    <property type="entry name" value="CAT-like_dom_sf"/>
</dbReference>
<dbReference type="RefSeq" id="WP_285660743.1">
    <property type="nucleotide sequence ID" value="NZ_BSTX01000001.1"/>
</dbReference>
<dbReference type="InterPro" id="IPR042099">
    <property type="entry name" value="ANL_N_sf"/>
</dbReference>
<dbReference type="GO" id="GO:0031177">
    <property type="term" value="F:phosphopantetheine binding"/>
    <property type="evidence" value="ECO:0007669"/>
    <property type="project" value="InterPro"/>
</dbReference>
<evidence type="ECO:0000313" key="6">
    <source>
        <dbReference type="EMBL" id="GLZ75506.1"/>
    </source>
</evidence>
<dbReference type="GO" id="GO:0008610">
    <property type="term" value="P:lipid biosynthetic process"/>
    <property type="evidence" value="ECO:0007669"/>
    <property type="project" value="UniProtKB-ARBA"/>
</dbReference>
<feature type="domain" description="Carrier" evidence="5">
    <location>
        <begin position="489"/>
        <end position="564"/>
    </location>
</feature>
<dbReference type="PANTHER" id="PTHR45527">
    <property type="entry name" value="NONRIBOSOMAL PEPTIDE SYNTHETASE"/>
    <property type="match status" value="1"/>
</dbReference>
<dbReference type="InterPro" id="IPR036736">
    <property type="entry name" value="ACP-like_sf"/>
</dbReference>
<dbReference type="GO" id="GO:0005737">
    <property type="term" value="C:cytoplasm"/>
    <property type="evidence" value="ECO:0007669"/>
    <property type="project" value="TreeGrafter"/>
</dbReference>
<dbReference type="EMBL" id="BSTX01000001">
    <property type="protein sequence ID" value="GLZ75506.1"/>
    <property type="molecule type" value="Genomic_DNA"/>
</dbReference>
<feature type="domain" description="Carrier" evidence="5">
    <location>
        <begin position="1531"/>
        <end position="1606"/>
    </location>
</feature>
<dbReference type="SUPFAM" id="SSF56801">
    <property type="entry name" value="Acetyl-CoA synthetase-like"/>
    <property type="match status" value="2"/>
</dbReference>
<sequence>MYPTELMPRIAAIAGARPDAPAVRGEAGTVTYGRLRADAGRLARRLAARGAGPGTVVAVCLPRGAGLVTALLGVLEAGAAYLPLDPGQPPARLRHMLDAAGAGLVLATGHAGLFEEAMDPEGDGPLAEPAAAHPEDLAYIVYTSGSTGEPKPVAVTRRSLDALATAAGARYGLSERDTVLQFANPAFDVLAEEVFASLAAGAAIVPAPDEGITPRALEGLIARHGVTVANLPTPYWTAWTRDLRAAPSSLRLLVVGSEAGRADTLAAWQAVTAIPVINAYGLSETTVTATAANLPPAAELDAPVLPVGEPLRGCVTRVLDAELAAAEEGELYIGGALLARGYHGRPALTAERFVPDPFGSGERLYRTGDLVRRGPHGLEFLGRADGQVKIRGHRVEPMEVAAALAAHPDLADAHVTARDGDLIGYAVPRDARAVPTPAALREHLATRLPAYMVPSAYVVLDVLPLGRNGKVDAAALPAPARRSAPAAEPPATPAEEALCRIWREVLELDALGATDDLREFGAHSLTAVRVAAAIETELGATVTLREVFAAATVRELAALAAARASGPAEDGFEPEDGPGPPPLHDELSLQQEQVWFLNRLAPDSIAYHTPTTIRVRGPLDLDVLDRVVTEIARRHEILRTTFAETGGRPAQTPHPPGPVTARRADLRHLPPGEREARFEELFAAELRRPFDLGALPLIRWTAVRLGEDEWELILVEHHLVHDGWSFAMLMRDLRELYTAYREGRESPLPEPRSSYRDHARRQRRDLDAGRMDDALARWRERLAGLPAPVAPPADRPRGGVAAYTGGMLRIELPPTLPGALRETSRRLGVSLFTTMYAGFAALLHRYTGEGDIAIGSAFANRRPPATHDVLGMFVNPVVLRCPVTPEEPFAALAARAAETVLSAADDEAVPFPLIVREVNPGRDPAANPLVAVMFSANDSPLPALDLGGGVTGTVHERGNGGAKTDMNVVVVPRAESQRDGDDRILLMWEYDAALYDEDTVRAIADAYLRLLTDAAAHPERAVAALDLLGGTRREILAAGRGAHVPGGPAAHLAVAARAAATPAAVAIAEPGRAIDYATLTGDAARLAGVLAAHGAGPGEIVAVCLPSGAAQVTAALAVLHTGAAYLALDPANPPERLSWMCRDAGARLAIADTARPDGVTVIDPGARGEPFAPRPVAPGETAYVIYTSGSTGRPKGVAVSHGALAGLIAWHRDAFALTPRDRATLLAGPGFDAAVWETWPALATGAALHVPDHASRVSATAVRAWLAEHEITIAFAPTPLAEAMLALPPVEGPLRILLTGGDRLHLRPPADLPYTLVNNYGPTEATVVTTTGTVGDGTGLPAIGRPRAGLDAHVLDPELAPVPDGAVGELHIGGPALARGYLGRAALTAERFVPDPFGTGTRLYRTGDLVRRRGGVLEFLGRADGQVKIRGHRVELGEITAALLAHPGVTDAHTAVRPDPRTGEPALVAYLTGEKAPGRDELREHLRGWLPGHMIPGAHVVLDAIPVTANGKVDAAALPDPQAAPEPPATVIGGGTEAVIAGIWRRVLGHDRFGARDNFFDVGGHSLLLGRVHHLLTTETGRDVPVVDLFRFPTVAALAGHLERPAEAADGPVPTRRRPARARALRREIGEHA</sequence>
<reference evidence="6" key="1">
    <citation type="submission" date="2023-03" db="EMBL/GenBank/DDBJ databases">
        <title>Actinorhabdospora filicis NBRC 111898.</title>
        <authorList>
            <person name="Ichikawa N."/>
            <person name="Sato H."/>
            <person name="Tonouchi N."/>
        </authorList>
    </citation>
    <scope>NUCLEOTIDE SEQUENCE</scope>
    <source>
        <strain evidence="6">NBRC 111898</strain>
    </source>
</reference>
<dbReference type="PROSITE" id="PS50075">
    <property type="entry name" value="CARRIER"/>
    <property type="match status" value="2"/>
</dbReference>
<feature type="region of interest" description="Disordered" evidence="4">
    <location>
        <begin position="642"/>
        <end position="664"/>
    </location>
</feature>
<dbReference type="PROSITE" id="PS00455">
    <property type="entry name" value="AMP_BINDING"/>
    <property type="match status" value="2"/>
</dbReference>
<dbReference type="Gene3D" id="3.30.559.30">
    <property type="entry name" value="Nonribosomal peptide synthetase, condensation domain"/>
    <property type="match status" value="1"/>
</dbReference>
<organism evidence="6 7">
    <name type="scientific">Actinorhabdospora filicis</name>
    <dbReference type="NCBI Taxonomy" id="1785913"/>
    <lineage>
        <taxon>Bacteria</taxon>
        <taxon>Bacillati</taxon>
        <taxon>Actinomycetota</taxon>
        <taxon>Actinomycetes</taxon>
        <taxon>Micromonosporales</taxon>
        <taxon>Micromonosporaceae</taxon>
        <taxon>Actinorhabdospora</taxon>
    </lineage>
</organism>
<protein>
    <recommendedName>
        <fullName evidence="5">Carrier domain-containing protein</fullName>
    </recommendedName>
</protein>
<dbReference type="Gene3D" id="2.30.38.10">
    <property type="entry name" value="Luciferase, Domain 3"/>
    <property type="match status" value="1"/>
</dbReference>
<dbReference type="InterPro" id="IPR006162">
    <property type="entry name" value="Ppantetheine_attach_site"/>
</dbReference>
<dbReference type="InterPro" id="IPR025110">
    <property type="entry name" value="AMP-bd_C"/>
</dbReference>
<dbReference type="GO" id="GO:0044550">
    <property type="term" value="P:secondary metabolite biosynthetic process"/>
    <property type="evidence" value="ECO:0007669"/>
    <property type="project" value="TreeGrafter"/>
</dbReference>
<dbReference type="Pfam" id="PF00501">
    <property type="entry name" value="AMP-binding"/>
    <property type="match status" value="2"/>
</dbReference>